<reference evidence="3 4" key="1">
    <citation type="submission" date="2017-07" db="EMBL/GenBank/DDBJ databases">
        <title>Mechanisms for carbon and nitrogen cycling indicate functional differentiation within the Candidate Phyla Radiation.</title>
        <authorList>
            <person name="Danczak R.E."/>
            <person name="Johnston M.D."/>
            <person name="Kenah C."/>
            <person name="Slattery M."/>
            <person name="Wrighton K.C."/>
            <person name="Wilkins M.J."/>
        </authorList>
    </citation>
    <scope>NUCLEOTIDE SEQUENCE [LARGE SCALE GENOMIC DNA]</scope>
    <source>
        <strain evidence="3">Licking1014_7</strain>
    </source>
</reference>
<protein>
    <submittedName>
        <fullName evidence="3">Uncharacterized protein</fullName>
    </submittedName>
</protein>
<feature type="compositionally biased region" description="Polar residues" evidence="1">
    <location>
        <begin position="384"/>
        <end position="402"/>
    </location>
</feature>
<proteinExistence type="predicted"/>
<feature type="region of interest" description="Disordered" evidence="1">
    <location>
        <begin position="1"/>
        <end position="25"/>
    </location>
</feature>
<evidence type="ECO:0000313" key="3">
    <source>
        <dbReference type="EMBL" id="TSC93494.1"/>
    </source>
</evidence>
<organism evidence="3 4">
    <name type="scientific">Candidatus Berkelbacteria bacterium Licking1014_7</name>
    <dbReference type="NCBI Taxonomy" id="2017147"/>
    <lineage>
        <taxon>Bacteria</taxon>
        <taxon>Candidatus Berkelbacteria</taxon>
    </lineage>
</organism>
<dbReference type="Proteomes" id="UP000315689">
    <property type="component" value="Unassembled WGS sequence"/>
</dbReference>
<evidence type="ECO:0000256" key="1">
    <source>
        <dbReference type="SAM" id="MobiDB-lite"/>
    </source>
</evidence>
<feature type="region of interest" description="Disordered" evidence="1">
    <location>
        <begin position="384"/>
        <end position="441"/>
    </location>
</feature>
<accession>A0A554LKZ8</accession>
<keyword evidence="2" id="KW-0812">Transmembrane</keyword>
<name>A0A554LKZ8_9BACT</name>
<evidence type="ECO:0000256" key="2">
    <source>
        <dbReference type="SAM" id="Phobius"/>
    </source>
</evidence>
<feature type="transmembrane region" description="Helical" evidence="2">
    <location>
        <begin position="102"/>
        <end position="125"/>
    </location>
</feature>
<feature type="compositionally biased region" description="Polar residues" evidence="1">
    <location>
        <begin position="419"/>
        <end position="432"/>
    </location>
</feature>
<dbReference type="AlphaFoldDB" id="A0A554LKZ8"/>
<comment type="caution">
    <text evidence="3">The sequence shown here is derived from an EMBL/GenBank/DDBJ whole genome shotgun (WGS) entry which is preliminary data.</text>
</comment>
<keyword evidence="2" id="KW-0472">Membrane</keyword>
<evidence type="ECO:0000313" key="4">
    <source>
        <dbReference type="Proteomes" id="UP000315689"/>
    </source>
</evidence>
<dbReference type="EMBL" id="VMGK01000001">
    <property type="protein sequence ID" value="TSC93494.1"/>
    <property type="molecule type" value="Genomic_DNA"/>
</dbReference>
<sequence length="586" mass="64613">MLWFRRSSSEQESVPEPTVEEKNEQARQKITEIIVNTELDQTEKTKQIVFETLKIGETGAESLDNYLESQLCAKLNTEAGVPNVELQSQVNKKLVKFRNKMLWTGAGMTVGAAIGITLTGGWGMVPIGVKGMAFLFTWAGSGGGRILAELARHPFEKKRREAIARDIGDYYQIIQEYIGESEEDKSNPNVIIDGIIGELQSREERRNRWNLAIDYQRSQKLFNGLEEVMAGAGGFLAGNWEIARKIPEVAKAIASKGVSLDLDGDGVRHVVKKVGDAFYSLYKNMNDREYLAKYFAEKIKHLNPKAEHIQAWLQNSLTVEKIGEKYGHKLEIPGKLVGALIKSKTTSQATQYLMGQLWGMVAGAGFGSIVNLAPDYIKSEKSAQTETPAVAESATSRASLGQASAPAESEANSERSEQPVASTPEGTTNQTPSEPPVSSELSIAEKVQNVLTKAQEIAESGDKSKIPGLLDLARSIVGGQSGADSDAGESPKTNWLEIQNKIQPRARLNAKKDGDMKEYWVIFNKHYPDDFKESIIIESSNFNDKGGITSVEYYDTTDTNKERKITISDDTNEGNIKLLCFLILYS</sequence>
<keyword evidence="2" id="KW-1133">Transmembrane helix</keyword>
<gene>
    <name evidence="3" type="ORF">CEN89_31</name>
</gene>